<dbReference type="RefSeq" id="WP_160719805.1">
    <property type="nucleotide sequence ID" value="NZ_SUMG01000004.1"/>
</dbReference>
<evidence type="ECO:0000313" key="1">
    <source>
        <dbReference type="EMBL" id="NBG87874.1"/>
    </source>
</evidence>
<sequence>MKNRGIFLLISVALIMVFIFFQNGSVTYGDKIQELIGGREVEKIEIRLDDGTTVAVIEDQETIDEIVEKPRNMNLEETEEIHDPVEDFYLDFHTREGNFLITVNEAVIGRLYGDENASFTVLDENILYEIVNDIAEEG</sequence>
<keyword evidence="2" id="KW-1185">Reference proteome</keyword>
<accession>A0AA43XKA7</accession>
<dbReference type="AlphaFoldDB" id="A0AA43XKA7"/>
<comment type="caution">
    <text evidence="1">The sequence shown here is derived from an EMBL/GenBank/DDBJ whole genome shotgun (WGS) entry which is preliminary data.</text>
</comment>
<evidence type="ECO:0000313" key="2">
    <source>
        <dbReference type="Proteomes" id="UP000449710"/>
    </source>
</evidence>
<name>A0AA43XKA7_9CLOT</name>
<gene>
    <name evidence="1" type="ORF">ISALK_05110</name>
</gene>
<proteinExistence type="predicted"/>
<dbReference type="Proteomes" id="UP000449710">
    <property type="component" value="Unassembled WGS sequence"/>
</dbReference>
<protein>
    <submittedName>
        <fullName evidence="1">Uncharacterized protein</fullName>
    </submittedName>
</protein>
<reference evidence="1 2" key="1">
    <citation type="submission" date="2019-04" db="EMBL/GenBank/DDBJ databases">
        <title>Isachenkonia alkalipeptolytica gen. nov. sp. nov. a new anaerobic, alkiliphilic organothrophic bacterium capable to reduce synthesized ferrihydrite isolated from a soda lake.</title>
        <authorList>
            <person name="Toshchakov S.V."/>
            <person name="Zavarzina D.G."/>
            <person name="Zhilina T.N."/>
            <person name="Kostrikina N.A."/>
            <person name="Kublanov I.V."/>
        </authorList>
    </citation>
    <scope>NUCLEOTIDE SEQUENCE [LARGE SCALE GENOMIC DNA]</scope>
    <source>
        <strain evidence="1 2">Z-1701</strain>
    </source>
</reference>
<dbReference type="EMBL" id="SUMG01000004">
    <property type="protein sequence ID" value="NBG87874.1"/>
    <property type="molecule type" value="Genomic_DNA"/>
</dbReference>
<organism evidence="1 2">
    <name type="scientific">Isachenkonia alkalipeptolytica</name>
    <dbReference type="NCBI Taxonomy" id="2565777"/>
    <lineage>
        <taxon>Bacteria</taxon>
        <taxon>Bacillati</taxon>
        <taxon>Bacillota</taxon>
        <taxon>Clostridia</taxon>
        <taxon>Eubacteriales</taxon>
        <taxon>Clostridiaceae</taxon>
        <taxon>Isachenkonia</taxon>
    </lineage>
</organism>